<organism evidence="3 4">
    <name type="scientific">Parasphingorhabdus cellanae</name>
    <dbReference type="NCBI Taxonomy" id="2806553"/>
    <lineage>
        <taxon>Bacteria</taxon>
        <taxon>Pseudomonadati</taxon>
        <taxon>Pseudomonadota</taxon>
        <taxon>Alphaproteobacteria</taxon>
        <taxon>Sphingomonadales</taxon>
        <taxon>Sphingomonadaceae</taxon>
        <taxon>Parasphingorhabdus</taxon>
    </lineage>
</organism>
<accession>A0ABX7T5I3</accession>
<keyword evidence="2" id="KW-0472">Membrane</keyword>
<evidence type="ECO:0000313" key="3">
    <source>
        <dbReference type="EMBL" id="QTD55772.1"/>
    </source>
</evidence>
<protein>
    <recommendedName>
        <fullName evidence="5">Bacterial surface antigen (D15) domain-containing protein</fullName>
    </recommendedName>
</protein>
<evidence type="ECO:0008006" key="5">
    <source>
        <dbReference type="Google" id="ProtNLM"/>
    </source>
</evidence>
<keyword evidence="4" id="KW-1185">Reference proteome</keyword>
<evidence type="ECO:0000256" key="1">
    <source>
        <dbReference type="SAM" id="MobiDB-lite"/>
    </source>
</evidence>
<sequence>MTDSAIPVRRGEPFKALLIVLVFWIVGRFIWQGIVPSTPVHIAPIIDQFEMVMRDDLMKRPAISPQKNFVADFSAVAPLRSIRSRSGRARWSTGLATAASEIPAKQLYQKVVPQLALVAGTKEHLGSVEPLKTNRSPPAPLLRPSAPRPVNATASISSGFSGYFWLFARQGNGSERSRSPASQFSNAQYGASQAGAILSYRIAGEDRRNISTFVRASTALSTKGEEELAIGIKTKPLKAIPVSFFAEQRFGKGKNNNRGTALYLAGGTGPDLVLPDITLETYGQAGFVFARDDSHFFDASAVLQKQVIERGGNRVTAGAGFWASGQKGATRFDVGPRVKFHVPVGPANMQVSVDWRERIAGNANPGSGASVTVSTGF</sequence>
<dbReference type="RefSeq" id="WP_207987596.1">
    <property type="nucleotide sequence ID" value="NZ_CP071794.1"/>
</dbReference>
<dbReference type="EMBL" id="CP071794">
    <property type="protein sequence ID" value="QTD55772.1"/>
    <property type="molecule type" value="Genomic_DNA"/>
</dbReference>
<gene>
    <name evidence="3" type="ORF">J4G78_16525</name>
</gene>
<keyword evidence="2" id="KW-0812">Transmembrane</keyword>
<evidence type="ECO:0000313" key="4">
    <source>
        <dbReference type="Proteomes" id="UP000663923"/>
    </source>
</evidence>
<feature type="region of interest" description="Disordered" evidence="1">
    <location>
        <begin position="128"/>
        <end position="148"/>
    </location>
</feature>
<keyword evidence="2" id="KW-1133">Transmembrane helix</keyword>
<reference evidence="3 4" key="1">
    <citation type="submission" date="2021-03" db="EMBL/GenBank/DDBJ databases">
        <title>Complete genome of Parasphingorhabdus_sp.JHSY0214.</title>
        <authorList>
            <person name="Yoo J.H."/>
            <person name="Bae J.W."/>
        </authorList>
    </citation>
    <scope>NUCLEOTIDE SEQUENCE [LARGE SCALE GENOMIC DNA]</scope>
    <source>
        <strain evidence="3 4">JHSY0214</strain>
    </source>
</reference>
<proteinExistence type="predicted"/>
<name>A0ABX7T5I3_9SPHN</name>
<feature type="transmembrane region" description="Helical" evidence="2">
    <location>
        <begin position="12"/>
        <end position="31"/>
    </location>
</feature>
<dbReference type="Proteomes" id="UP000663923">
    <property type="component" value="Chromosome"/>
</dbReference>
<evidence type="ECO:0000256" key="2">
    <source>
        <dbReference type="SAM" id="Phobius"/>
    </source>
</evidence>